<dbReference type="GO" id="GO:0022857">
    <property type="term" value="F:transmembrane transporter activity"/>
    <property type="evidence" value="ECO:0007669"/>
    <property type="project" value="InterPro"/>
</dbReference>
<keyword evidence="6 8" id="KW-1133">Transmembrane helix</keyword>
<comment type="similarity">
    <text evidence="2">Belongs to the purine-cytosine permease (2.A.39) family.</text>
</comment>
<dbReference type="GO" id="GO:0005886">
    <property type="term" value="C:plasma membrane"/>
    <property type="evidence" value="ECO:0007669"/>
    <property type="project" value="TreeGrafter"/>
</dbReference>
<protein>
    <recommendedName>
        <fullName evidence="11">Cytosine permease</fullName>
    </recommendedName>
</protein>
<feature type="transmembrane region" description="Helical" evidence="8">
    <location>
        <begin position="6"/>
        <end position="24"/>
    </location>
</feature>
<accession>A0AAJ8JWP8</accession>
<evidence type="ECO:0000256" key="5">
    <source>
        <dbReference type="ARBA" id="ARBA00022692"/>
    </source>
</evidence>
<evidence type="ECO:0000256" key="3">
    <source>
        <dbReference type="ARBA" id="ARBA00022448"/>
    </source>
</evidence>
<reference evidence="9" key="3">
    <citation type="submission" date="2024-01" db="EMBL/GenBank/DDBJ databases">
        <authorList>
            <person name="Coelho M.A."/>
            <person name="David-Palma M."/>
            <person name="Shea T."/>
            <person name="Sun S."/>
            <person name="Cuomo C.A."/>
            <person name="Heitman J."/>
        </authorList>
    </citation>
    <scope>NUCLEOTIDE SEQUENCE</scope>
    <source>
        <strain evidence="9">CBS 7841</strain>
    </source>
</reference>
<dbReference type="RefSeq" id="XP_066070538.1">
    <property type="nucleotide sequence ID" value="XM_066214441.1"/>
</dbReference>
<dbReference type="EMBL" id="CP143789">
    <property type="protein sequence ID" value="WVN89838.1"/>
    <property type="molecule type" value="Genomic_DNA"/>
</dbReference>
<dbReference type="FunFam" id="1.10.4160.10:FF:000002">
    <property type="entry name" value="Purine-cytosine permease fcyB"/>
    <property type="match status" value="1"/>
</dbReference>
<evidence type="ECO:0000256" key="6">
    <source>
        <dbReference type="ARBA" id="ARBA00022989"/>
    </source>
</evidence>
<organism evidence="9 10">
    <name type="scientific">Cryptococcus depauperatus CBS 7841</name>
    <dbReference type="NCBI Taxonomy" id="1295531"/>
    <lineage>
        <taxon>Eukaryota</taxon>
        <taxon>Fungi</taxon>
        <taxon>Dikarya</taxon>
        <taxon>Basidiomycota</taxon>
        <taxon>Agaricomycotina</taxon>
        <taxon>Tremellomycetes</taxon>
        <taxon>Tremellales</taxon>
        <taxon>Cryptococcaceae</taxon>
        <taxon>Cryptococcus</taxon>
    </lineage>
</organism>
<feature type="transmembrane region" description="Helical" evidence="8">
    <location>
        <begin position="36"/>
        <end position="54"/>
    </location>
</feature>
<dbReference type="GO" id="GO:0000329">
    <property type="term" value="C:fungal-type vacuole membrane"/>
    <property type="evidence" value="ECO:0007669"/>
    <property type="project" value="TreeGrafter"/>
</dbReference>
<keyword evidence="3" id="KW-0813">Transport</keyword>
<sequence length="595" mass="65613">MIFYSFFIFYFLEWRIGILSLNYYPSDGVGHPSLISYLEFILPRLGLLVINRILGNYIRGYTDPTVVKISSSSMSDIEKGSEPENKVTDSYEGLPVVDPGVYDGRQATADDSSRWARFDRLNRKLEHRMGMETRGIERVAESDKTDTRLYGNFFVWMACNCVLPTFGIGVLGPLLFGLGLGDSMLCIFFFNGITALIPAFMSTFGPKLGLRQMTSARFSWGFWGAKFVALLNCIACVGWSIINTISGSQTLRAVSDFKISAAVGTVIIAICTLFIGLFGYKYVHRYEKYSWIPTAISFLVMLGISVKHFANIPMGTGQAELASVFSFGGTIWGFTMGWSSLSSDYNVYMPSEAKSWKVFMWTYLGLIIPLVLVEWLGAAIACAATVIPAWGEAYKAHELGGLVGVVFIPPMHDGGKFFMVLLVLSVVANNVINVYSMGLSVSVISKWLAAIPRLVWPCVITAIYIPLAIVGANDFASSLEDFLNVLGYWLSIYATVVLEEHFIFRKGQYDNYEAAECWNRSDRLPVGFAALGALCFGVAGAVTGMAQVWYIGPIGKKVGGAADPFGGDVGWLLALSFTAVVYPPLRVFEKRWLGR</sequence>
<feature type="transmembrane region" description="Helical" evidence="8">
    <location>
        <begin position="361"/>
        <end position="387"/>
    </location>
</feature>
<gene>
    <name evidence="9" type="ORF">L203_105068</name>
</gene>
<evidence type="ECO:0000256" key="4">
    <source>
        <dbReference type="ARBA" id="ARBA00022553"/>
    </source>
</evidence>
<feature type="transmembrane region" description="Helical" evidence="8">
    <location>
        <begin position="183"/>
        <end position="201"/>
    </location>
</feature>
<feature type="transmembrane region" description="Helical" evidence="8">
    <location>
        <begin position="417"/>
        <end position="435"/>
    </location>
</feature>
<dbReference type="Gene3D" id="1.10.4160.10">
    <property type="entry name" value="Hydantoin permease"/>
    <property type="match status" value="1"/>
</dbReference>
<feature type="transmembrane region" description="Helical" evidence="8">
    <location>
        <begin position="524"/>
        <end position="549"/>
    </location>
</feature>
<feature type="transmembrane region" description="Helical" evidence="8">
    <location>
        <begin position="447"/>
        <end position="470"/>
    </location>
</feature>
<dbReference type="PANTHER" id="PTHR31806:SF1">
    <property type="entry name" value="PURINE-CYTOSINE PERMEASE FCY2-RELATED"/>
    <property type="match status" value="1"/>
</dbReference>
<dbReference type="InterPro" id="IPR001248">
    <property type="entry name" value="Pur-cyt_permease"/>
</dbReference>
<dbReference type="GO" id="GO:0015851">
    <property type="term" value="P:nucleobase transport"/>
    <property type="evidence" value="ECO:0007669"/>
    <property type="project" value="UniProtKB-ARBA"/>
</dbReference>
<comment type="subcellular location">
    <subcellularLocation>
        <location evidence="1">Membrane</location>
        <topology evidence="1">Multi-pass membrane protein</topology>
    </subcellularLocation>
</comment>
<name>A0AAJ8JWP8_9TREE</name>
<reference evidence="9" key="2">
    <citation type="journal article" date="2022" name="Elife">
        <title>Obligate sexual reproduction of a homothallic fungus closely related to the Cryptococcus pathogenic species complex.</title>
        <authorList>
            <person name="Passer A.R."/>
            <person name="Clancey S.A."/>
            <person name="Shea T."/>
            <person name="David-Palma M."/>
            <person name="Averette A.F."/>
            <person name="Boekhout T."/>
            <person name="Porcel B.M."/>
            <person name="Nowrousian M."/>
            <person name="Cuomo C.A."/>
            <person name="Sun S."/>
            <person name="Heitman J."/>
            <person name="Coelho M.A."/>
        </authorList>
    </citation>
    <scope>NUCLEOTIDE SEQUENCE</scope>
    <source>
        <strain evidence="9">CBS 7841</strain>
    </source>
</reference>
<evidence type="ECO:0000256" key="2">
    <source>
        <dbReference type="ARBA" id="ARBA00008974"/>
    </source>
</evidence>
<feature type="transmembrane region" description="Helical" evidence="8">
    <location>
        <begin position="321"/>
        <end position="341"/>
    </location>
</feature>
<keyword evidence="4" id="KW-0597">Phosphoprotein</keyword>
<feature type="transmembrane region" description="Helical" evidence="8">
    <location>
        <begin position="262"/>
        <end position="283"/>
    </location>
</feature>
<dbReference type="PANTHER" id="PTHR31806">
    <property type="entry name" value="PURINE-CYTOSINE PERMEASE FCY2-RELATED"/>
    <property type="match status" value="1"/>
</dbReference>
<dbReference type="AlphaFoldDB" id="A0AAJ8JWP8"/>
<dbReference type="GeneID" id="91089277"/>
<proteinExistence type="inferred from homology"/>
<keyword evidence="10" id="KW-1185">Reference proteome</keyword>
<dbReference type="Pfam" id="PF02133">
    <property type="entry name" value="Transp_cyt_pur"/>
    <property type="match status" value="1"/>
</dbReference>
<keyword evidence="5 8" id="KW-0812">Transmembrane</keyword>
<evidence type="ECO:0000256" key="8">
    <source>
        <dbReference type="SAM" id="Phobius"/>
    </source>
</evidence>
<dbReference type="Proteomes" id="UP000094043">
    <property type="component" value="Chromosome 6"/>
</dbReference>
<keyword evidence="7 8" id="KW-0472">Membrane</keyword>
<feature type="transmembrane region" description="Helical" evidence="8">
    <location>
        <begin position="569"/>
        <end position="588"/>
    </location>
</feature>
<evidence type="ECO:0000256" key="7">
    <source>
        <dbReference type="ARBA" id="ARBA00023136"/>
    </source>
</evidence>
<reference evidence="9" key="1">
    <citation type="submission" date="2016-06" db="EMBL/GenBank/DDBJ databases">
        <authorList>
            <person name="Cuomo C."/>
            <person name="Litvintseva A."/>
            <person name="Heitman J."/>
            <person name="Chen Y."/>
            <person name="Sun S."/>
            <person name="Springer D."/>
            <person name="Dromer F."/>
            <person name="Young S."/>
            <person name="Zeng Q."/>
            <person name="Chapman S."/>
            <person name="Gujja S."/>
            <person name="Saif S."/>
            <person name="Birren B."/>
        </authorList>
    </citation>
    <scope>NUCLEOTIDE SEQUENCE</scope>
    <source>
        <strain evidence="9">CBS 7841</strain>
    </source>
</reference>
<evidence type="ECO:0008006" key="11">
    <source>
        <dbReference type="Google" id="ProtNLM"/>
    </source>
</evidence>
<dbReference type="InterPro" id="IPR026030">
    <property type="entry name" value="Pur-cyt_permease_Fcy2/21/22"/>
</dbReference>
<feature type="transmembrane region" description="Helical" evidence="8">
    <location>
        <begin position="482"/>
        <end position="503"/>
    </location>
</feature>
<feature type="transmembrane region" description="Helical" evidence="8">
    <location>
        <begin position="221"/>
        <end position="242"/>
    </location>
</feature>
<evidence type="ECO:0000256" key="1">
    <source>
        <dbReference type="ARBA" id="ARBA00004141"/>
    </source>
</evidence>
<feature type="transmembrane region" description="Helical" evidence="8">
    <location>
        <begin position="289"/>
        <end position="309"/>
    </location>
</feature>
<dbReference type="KEGG" id="cdep:91089277"/>
<evidence type="ECO:0000313" key="9">
    <source>
        <dbReference type="EMBL" id="WVN89838.1"/>
    </source>
</evidence>
<feature type="transmembrane region" description="Helical" evidence="8">
    <location>
        <begin position="153"/>
        <end position="176"/>
    </location>
</feature>
<evidence type="ECO:0000313" key="10">
    <source>
        <dbReference type="Proteomes" id="UP000094043"/>
    </source>
</evidence>